<feature type="compositionally biased region" description="Low complexity" evidence="1">
    <location>
        <begin position="931"/>
        <end position="944"/>
    </location>
</feature>
<dbReference type="OrthoDB" id="74412at2759"/>
<feature type="compositionally biased region" description="Acidic residues" evidence="1">
    <location>
        <begin position="147"/>
        <end position="161"/>
    </location>
</feature>
<evidence type="ECO:0000313" key="2">
    <source>
        <dbReference type="EMBL" id="KAF2838195.1"/>
    </source>
</evidence>
<feature type="region of interest" description="Disordered" evidence="1">
    <location>
        <begin position="639"/>
        <end position="988"/>
    </location>
</feature>
<organism evidence="2 3">
    <name type="scientific">Patellaria atrata CBS 101060</name>
    <dbReference type="NCBI Taxonomy" id="1346257"/>
    <lineage>
        <taxon>Eukaryota</taxon>
        <taxon>Fungi</taxon>
        <taxon>Dikarya</taxon>
        <taxon>Ascomycota</taxon>
        <taxon>Pezizomycotina</taxon>
        <taxon>Dothideomycetes</taxon>
        <taxon>Dothideomycetes incertae sedis</taxon>
        <taxon>Patellariales</taxon>
        <taxon>Patellariaceae</taxon>
        <taxon>Patellaria</taxon>
    </lineage>
</organism>
<feature type="region of interest" description="Disordered" evidence="1">
    <location>
        <begin position="273"/>
        <end position="626"/>
    </location>
</feature>
<keyword evidence="3" id="KW-1185">Reference proteome</keyword>
<feature type="compositionally biased region" description="Basic and acidic residues" evidence="1">
    <location>
        <begin position="453"/>
        <end position="483"/>
    </location>
</feature>
<feature type="compositionally biased region" description="Basic and acidic residues" evidence="1">
    <location>
        <begin position="405"/>
        <end position="427"/>
    </location>
</feature>
<comment type="caution">
    <text evidence="2">The sequence shown here is derived from an EMBL/GenBank/DDBJ whole genome shotgun (WGS) entry which is preliminary data.</text>
</comment>
<dbReference type="AlphaFoldDB" id="A0A9P4S8U4"/>
<evidence type="ECO:0000256" key="1">
    <source>
        <dbReference type="SAM" id="MobiDB-lite"/>
    </source>
</evidence>
<feature type="compositionally biased region" description="Basic and acidic residues" evidence="1">
    <location>
        <begin position="536"/>
        <end position="547"/>
    </location>
</feature>
<dbReference type="Proteomes" id="UP000799429">
    <property type="component" value="Unassembled WGS sequence"/>
</dbReference>
<feature type="compositionally biased region" description="Polar residues" evidence="1">
    <location>
        <begin position="348"/>
        <end position="365"/>
    </location>
</feature>
<evidence type="ECO:0000313" key="3">
    <source>
        <dbReference type="Proteomes" id="UP000799429"/>
    </source>
</evidence>
<dbReference type="InterPro" id="IPR029006">
    <property type="entry name" value="ADF-H/Gelsolin-like_dom_sf"/>
</dbReference>
<feature type="compositionally biased region" description="Polar residues" evidence="1">
    <location>
        <begin position="167"/>
        <end position="183"/>
    </location>
</feature>
<protein>
    <recommendedName>
        <fullName evidence="4">ADF-H domain-containing protein</fullName>
    </recommendedName>
</protein>
<sequence length="1114" mass="121128">MSLNGLDDGAVSDAYQSSLTEAGGWFLLKYISRDAVEILSHGAGGVVEARGAIAQYEDKSPLYCFLLYRRRKVLVKYLPEGTSRLVQARVTVHFQEITEKFSPHDTVLQISTAEELNDTVLAAACSLHTATTSSSSSSNSKHKLDGISEDEEEEEEGEEEGQDSKADATSTAKADLPLTTSSPAPAVNSGPDTIPDATVTPISPEDSSAPPLLRAKTSVSQLSVNGVATFTTDYGRYDFLTDVDDDRRHSSQTLRPTTNELYDNLYHDFLKPKVKLGPRPSLDNRRPATSGGSSAKERRPVSSLPAALRAKQRRTIAPTLKKENPPNVPTLILPPPPPIPQVSERPSAYNSRTPTRPGTSKSLPTSIPKPPGLTPEKLRLQKALEMRNKRKAHQAEEPPLPEEPVAEKPVTEDPKASHAVEESEAKEITATSPTSTREPSIPASTPPSSVSETHGDDNGVKEDSVLSMEEHPDQDKFRDDARAEQIIVDVDGEEEVKHNLENQEFQAAEGEIDNGDEDSPSEGATEKQIENQSESPKLEIPEIRRTSAAEGPQVEDQSQGSSPTVTGQTEIISHTQASPSPHSEADDIAQKLSTSNSTTDLKEKRKAMVQPIQIIPGDVSEADSDDNSLMDELETAQVQEAMPMSVSKSPITPFFPGRKMSAASIAQKPTSSHGYSPITPNSASPNRSPSSDNRSPVTSSQESLKVSKKGKVSSSIFQRIQALNQNSSSKRDSTISLAPSAVPGRSGSIVSMRKSSFQNPASRPASSDKETKKLNLSSISAFQPKIPSPGTERPPLQKITTTVHDVGPPPHKTPTKAEKRQSISVTARIHRDGRAERPILTMPTESTPLELHPSEIIINRENASALSPPQSATKSPKSPVKLSPVKSADPVSPSFPPSVHSRNASSTNLPRTSSESSWRNFGRRGSDARTSPIPRSMSSSSIASDDMREEKRESRSKKTSRILKRMSSSLSRPGKSLAQVLSPSKEKDEYKSARLSSVYEPPPPVVMGVVLGELNVQFPDALLWKYRTVEIDTQGNIVFTPSTHSHEYPRVPKRFPLQDFRAPYCPDQDSAELPHSVILDFWEGGAIHCAAKDRRGQENVFEELRDAWGRCAGR</sequence>
<feature type="compositionally biased region" description="Polar residues" evidence="1">
    <location>
        <begin position="902"/>
        <end position="919"/>
    </location>
</feature>
<reference evidence="2" key="1">
    <citation type="journal article" date="2020" name="Stud. Mycol.">
        <title>101 Dothideomycetes genomes: a test case for predicting lifestyles and emergence of pathogens.</title>
        <authorList>
            <person name="Haridas S."/>
            <person name="Albert R."/>
            <person name="Binder M."/>
            <person name="Bloem J."/>
            <person name="Labutti K."/>
            <person name="Salamov A."/>
            <person name="Andreopoulos B."/>
            <person name="Baker S."/>
            <person name="Barry K."/>
            <person name="Bills G."/>
            <person name="Bluhm B."/>
            <person name="Cannon C."/>
            <person name="Castanera R."/>
            <person name="Culley D."/>
            <person name="Daum C."/>
            <person name="Ezra D."/>
            <person name="Gonzalez J."/>
            <person name="Henrissat B."/>
            <person name="Kuo A."/>
            <person name="Liang C."/>
            <person name="Lipzen A."/>
            <person name="Lutzoni F."/>
            <person name="Magnuson J."/>
            <person name="Mondo S."/>
            <person name="Nolan M."/>
            <person name="Ohm R."/>
            <person name="Pangilinan J."/>
            <person name="Park H.-J."/>
            <person name="Ramirez L."/>
            <person name="Alfaro M."/>
            <person name="Sun H."/>
            <person name="Tritt A."/>
            <person name="Yoshinaga Y."/>
            <person name="Zwiers L.-H."/>
            <person name="Turgeon B."/>
            <person name="Goodwin S."/>
            <person name="Spatafora J."/>
            <person name="Crous P."/>
            <person name="Grigoriev I."/>
        </authorList>
    </citation>
    <scope>NUCLEOTIDE SEQUENCE</scope>
    <source>
        <strain evidence="2">CBS 101060</strain>
    </source>
</reference>
<proteinExistence type="predicted"/>
<feature type="compositionally biased region" description="Pro residues" evidence="1">
    <location>
        <begin position="326"/>
        <end position="340"/>
    </location>
</feature>
<feature type="compositionally biased region" description="Low complexity" evidence="1">
    <location>
        <begin position="680"/>
        <end position="696"/>
    </location>
</feature>
<feature type="compositionally biased region" description="Basic residues" evidence="1">
    <location>
        <begin position="954"/>
        <end position="964"/>
    </location>
</feature>
<feature type="compositionally biased region" description="Acidic residues" evidence="1">
    <location>
        <begin position="510"/>
        <end position="520"/>
    </location>
</feature>
<evidence type="ECO:0008006" key="4">
    <source>
        <dbReference type="Google" id="ProtNLM"/>
    </source>
</evidence>
<feature type="compositionally biased region" description="Polar residues" evidence="1">
    <location>
        <begin position="753"/>
        <end position="765"/>
    </location>
</feature>
<feature type="compositionally biased region" description="Polar residues" evidence="1">
    <location>
        <begin position="861"/>
        <end position="876"/>
    </location>
</feature>
<dbReference type="Gene3D" id="3.40.20.10">
    <property type="entry name" value="Severin"/>
    <property type="match status" value="1"/>
</dbReference>
<accession>A0A9P4S8U4</accession>
<feature type="compositionally biased region" description="Polar residues" evidence="1">
    <location>
        <begin position="716"/>
        <end position="728"/>
    </location>
</feature>
<feature type="region of interest" description="Disordered" evidence="1">
    <location>
        <begin position="131"/>
        <end position="211"/>
    </location>
</feature>
<feature type="compositionally biased region" description="Basic and acidic residues" evidence="1">
    <location>
        <begin position="376"/>
        <end position="387"/>
    </location>
</feature>
<dbReference type="EMBL" id="MU006097">
    <property type="protein sequence ID" value="KAF2838195.1"/>
    <property type="molecule type" value="Genomic_DNA"/>
</dbReference>
<name>A0A9P4S8U4_9PEZI</name>
<feature type="compositionally biased region" description="Polar residues" evidence="1">
    <location>
        <begin position="429"/>
        <end position="452"/>
    </location>
</feature>
<gene>
    <name evidence="2" type="ORF">M501DRAFT_993055</name>
</gene>
<dbReference type="SUPFAM" id="SSF55753">
    <property type="entry name" value="Actin depolymerizing proteins"/>
    <property type="match status" value="1"/>
</dbReference>
<feature type="compositionally biased region" description="Polar residues" evidence="1">
    <location>
        <begin position="555"/>
        <end position="581"/>
    </location>
</feature>